<dbReference type="Proteomes" id="UP000316330">
    <property type="component" value="Unassembled WGS sequence"/>
</dbReference>
<dbReference type="InterPro" id="IPR016181">
    <property type="entry name" value="Acyl_CoA_acyltransferase"/>
</dbReference>
<evidence type="ECO:0000313" key="2">
    <source>
        <dbReference type="EMBL" id="TVX95294.1"/>
    </source>
</evidence>
<protein>
    <submittedName>
        <fullName evidence="2">GNAT family N-acetyltransferase</fullName>
    </submittedName>
</protein>
<dbReference type="OrthoDB" id="6382410at2"/>
<dbReference type="Pfam" id="PF00583">
    <property type="entry name" value="Acetyltransf_1"/>
    <property type="match status" value="1"/>
</dbReference>
<evidence type="ECO:0000259" key="1">
    <source>
        <dbReference type="PROSITE" id="PS51186"/>
    </source>
</evidence>
<dbReference type="SUPFAM" id="SSF55729">
    <property type="entry name" value="Acyl-CoA N-acyltransferases (Nat)"/>
    <property type="match status" value="1"/>
</dbReference>
<keyword evidence="2" id="KW-0808">Transferase</keyword>
<dbReference type="PROSITE" id="PS51186">
    <property type="entry name" value="GNAT"/>
    <property type="match status" value="1"/>
</dbReference>
<comment type="caution">
    <text evidence="2">The sequence shown here is derived from an EMBL/GenBank/DDBJ whole genome shotgun (WGS) entry which is preliminary data.</text>
</comment>
<organism evidence="2 3">
    <name type="scientific">Cohnella terricola</name>
    <dbReference type="NCBI Taxonomy" id="1289167"/>
    <lineage>
        <taxon>Bacteria</taxon>
        <taxon>Bacillati</taxon>
        <taxon>Bacillota</taxon>
        <taxon>Bacilli</taxon>
        <taxon>Bacillales</taxon>
        <taxon>Paenibacillaceae</taxon>
        <taxon>Cohnella</taxon>
    </lineage>
</organism>
<dbReference type="InterPro" id="IPR000182">
    <property type="entry name" value="GNAT_dom"/>
</dbReference>
<evidence type="ECO:0000313" key="3">
    <source>
        <dbReference type="Proteomes" id="UP000316330"/>
    </source>
</evidence>
<feature type="domain" description="N-acetyltransferase" evidence="1">
    <location>
        <begin position="5"/>
        <end position="172"/>
    </location>
</feature>
<dbReference type="GO" id="GO:0016747">
    <property type="term" value="F:acyltransferase activity, transferring groups other than amino-acyl groups"/>
    <property type="evidence" value="ECO:0007669"/>
    <property type="project" value="InterPro"/>
</dbReference>
<keyword evidence="3" id="KW-1185">Reference proteome</keyword>
<sequence length="172" mass="19341">MSIFTSVEQADSGDTTEIMRLLVNTAEWLLSKGSTQWNGLLRGEDACNTPEAINRGEVYIFKQNHLTAGMVMLLKEPNAWDREIWGERSVDQSAVYLHRLAINRKLAGQNIGRKMMEWVDTAVPSQLGKRVIRLDCLASLQVLNDFYRGLGYQLVGEGTNSSGVFSKFEKKV</sequence>
<dbReference type="RefSeq" id="WP_144707115.1">
    <property type="nucleotide sequence ID" value="NZ_VNJJ01000023.1"/>
</dbReference>
<dbReference type="Gene3D" id="3.40.630.30">
    <property type="match status" value="1"/>
</dbReference>
<reference evidence="2 3" key="1">
    <citation type="submission" date="2019-07" db="EMBL/GenBank/DDBJ databases">
        <authorList>
            <person name="Kim J."/>
        </authorList>
    </citation>
    <scope>NUCLEOTIDE SEQUENCE [LARGE SCALE GENOMIC DNA]</scope>
    <source>
        <strain evidence="2 3">G13</strain>
    </source>
</reference>
<dbReference type="AlphaFoldDB" id="A0A559J5Y5"/>
<gene>
    <name evidence="2" type="ORF">FPZ45_23590</name>
</gene>
<proteinExistence type="predicted"/>
<dbReference type="EMBL" id="VNJJ01000023">
    <property type="protein sequence ID" value="TVX95294.1"/>
    <property type="molecule type" value="Genomic_DNA"/>
</dbReference>
<name>A0A559J5Y5_9BACL</name>
<accession>A0A559J5Y5</accession>